<name>T1EGP2_HELRO</name>
<keyword evidence="11" id="KW-0966">Cell projection</keyword>
<dbReference type="EMBL" id="KB097106">
    <property type="protein sequence ID" value="ESN99638.1"/>
    <property type="molecule type" value="Genomic_DNA"/>
</dbReference>
<dbReference type="GO" id="GO:0004722">
    <property type="term" value="F:protein serine/threonine phosphatase activity"/>
    <property type="evidence" value="ECO:0007669"/>
    <property type="project" value="UniProtKB-EC"/>
</dbReference>
<dbReference type="STRING" id="6412.T1EGP2"/>
<evidence type="ECO:0000256" key="20">
    <source>
        <dbReference type="ARBA" id="ARBA00048832"/>
    </source>
</evidence>
<dbReference type="GO" id="GO:0043491">
    <property type="term" value="P:phosphatidylinositol 3-kinase/protein kinase B signal transduction"/>
    <property type="evidence" value="ECO:0000318"/>
    <property type="project" value="GO_Central"/>
</dbReference>
<dbReference type="HOGENOM" id="CLU_020105_5_0_1"/>
<evidence type="ECO:0000256" key="15">
    <source>
        <dbReference type="ARBA" id="ARBA00043734"/>
    </source>
</evidence>
<evidence type="ECO:0000256" key="9">
    <source>
        <dbReference type="ARBA" id="ARBA00022912"/>
    </source>
</evidence>
<dbReference type="InterPro" id="IPR051281">
    <property type="entry name" value="Dual-spec_lipid-protein_phosph"/>
</dbReference>
<comment type="catalytic activity">
    <reaction evidence="12">
        <text>1,2-dihexadecanoyl-sn-glycero-3-phospho-(1D-myo-inositol-3,4,5-trisphosphate) + H2O = 1,2-dihexadecanoyl-sn-glycero-3-phospho-(1D-myo-inositol-4,5-bisphosphate) + phosphate</text>
        <dbReference type="Rhea" id="RHEA:43560"/>
        <dbReference type="ChEBI" id="CHEBI:15377"/>
        <dbReference type="ChEBI" id="CHEBI:43474"/>
        <dbReference type="ChEBI" id="CHEBI:83420"/>
        <dbReference type="ChEBI" id="CHEBI:83423"/>
    </reaction>
    <physiologicalReaction direction="left-to-right" evidence="12">
        <dbReference type="Rhea" id="RHEA:43561"/>
    </physiologicalReaction>
</comment>
<comment type="catalytic activity">
    <reaction evidence="17">
        <text>1D-myo-inositol 1,3,4,5,6-pentakisphosphate + H2O = 1D-myo-inositol 1,4,5,6-tetrakisphosphate + phosphate</text>
        <dbReference type="Rhea" id="RHEA:77143"/>
        <dbReference type="ChEBI" id="CHEBI:15377"/>
        <dbReference type="ChEBI" id="CHEBI:43474"/>
        <dbReference type="ChEBI" id="CHEBI:57627"/>
        <dbReference type="ChEBI" id="CHEBI:57733"/>
    </reaction>
    <physiologicalReaction direction="left-to-right" evidence="17">
        <dbReference type="Rhea" id="RHEA:77144"/>
    </physiologicalReaction>
</comment>
<evidence type="ECO:0000313" key="25">
    <source>
        <dbReference type="EMBL" id="ESN99638.1"/>
    </source>
</evidence>
<dbReference type="AlphaFoldDB" id="T1EGP2"/>
<dbReference type="PROSITE" id="PS50056">
    <property type="entry name" value="TYR_PHOSPHATASE_2"/>
    <property type="match status" value="1"/>
</dbReference>
<evidence type="ECO:0000313" key="26">
    <source>
        <dbReference type="EnsemblMetazoa" id="HelroP120014"/>
    </source>
</evidence>
<evidence type="ECO:0000256" key="5">
    <source>
        <dbReference type="ARBA" id="ARBA00013064"/>
    </source>
</evidence>
<dbReference type="InParanoid" id="T1EGP2"/>
<reference evidence="25 27" key="2">
    <citation type="journal article" date="2013" name="Nature">
        <title>Insights into bilaterian evolution from three spiralian genomes.</title>
        <authorList>
            <person name="Simakov O."/>
            <person name="Marletaz F."/>
            <person name="Cho S.J."/>
            <person name="Edsinger-Gonzales E."/>
            <person name="Havlak P."/>
            <person name="Hellsten U."/>
            <person name="Kuo D.H."/>
            <person name="Larsson T."/>
            <person name="Lv J."/>
            <person name="Arendt D."/>
            <person name="Savage R."/>
            <person name="Osoegawa K."/>
            <person name="de Jong P."/>
            <person name="Grimwood J."/>
            <person name="Chapman J.A."/>
            <person name="Shapiro H."/>
            <person name="Aerts A."/>
            <person name="Otillar R.P."/>
            <person name="Terry A.Y."/>
            <person name="Boore J.L."/>
            <person name="Grigoriev I.V."/>
            <person name="Lindberg D.R."/>
            <person name="Seaver E.C."/>
            <person name="Weisblat D.A."/>
            <person name="Putnam N.H."/>
            <person name="Rokhsar D.S."/>
        </authorList>
    </citation>
    <scope>NUCLEOTIDE SEQUENCE</scope>
</reference>
<dbReference type="EC" id="3.1.3.67" evidence="4"/>
<dbReference type="InterPro" id="IPR035892">
    <property type="entry name" value="C2_domain_sf"/>
</dbReference>
<dbReference type="EMBL" id="AMQM01005845">
    <property type="status" value="NOT_ANNOTATED_CDS"/>
    <property type="molecule type" value="Genomic_DNA"/>
</dbReference>
<dbReference type="EMBL" id="AMQM01005846">
    <property type="status" value="NOT_ANNOTATED_CDS"/>
    <property type="molecule type" value="Genomic_DNA"/>
</dbReference>
<dbReference type="SUPFAM" id="SSF49562">
    <property type="entry name" value="C2 domain (Calcium/lipid-binding domain, CaLB)"/>
    <property type="match status" value="1"/>
</dbReference>
<comment type="catalytic activity">
    <reaction evidence="19">
        <text>O-phospho-L-seryl-[protein] + H2O = L-seryl-[protein] + phosphate</text>
        <dbReference type="Rhea" id="RHEA:20629"/>
        <dbReference type="Rhea" id="RHEA-COMP:9863"/>
        <dbReference type="Rhea" id="RHEA-COMP:11604"/>
        <dbReference type="ChEBI" id="CHEBI:15377"/>
        <dbReference type="ChEBI" id="CHEBI:29999"/>
        <dbReference type="ChEBI" id="CHEBI:43474"/>
        <dbReference type="ChEBI" id="CHEBI:83421"/>
        <dbReference type="EC" id="3.1.3.16"/>
    </reaction>
    <physiologicalReaction direction="left-to-right" evidence="19">
        <dbReference type="Rhea" id="RHEA:20630"/>
    </physiologicalReaction>
</comment>
<accession>T1EGP2</accession>
<dbReference type="GO" id="GO:0050793">
    <property type="term" value="P:regulation of developmental process"/>
    <property type="evidence" value="ECO:0007669"/>
    <property type="project" value="UniProtKB-ARBA"/>
</dbReference>
<dbReference type="RefSeq" id="XP_009022389.1">
    <property type="nucleotide sequence ID" value="XM_009024141.1"/>
</dbReference>
<comment type="catalytic activity">
    <reaction evidence="21">
        <text>O-phospho-L-tyrosyl-[protein] + H2O = L-tyrosyl-[protein] + phosphate</text>
        <dbReference type="Rhea" id="RHEA:10684"/>
        <dbReference type="Rhea" id="RHEA-COMP:10136"/>
        <dbReference type="Rhea" id="RHEA-COMP:20101"/>
        <dbReference type="ChEBI" id="CHEBI:15377"/>
        <dbReference type="ChEBI" id="CHEBI:43474"/>
        <dbReference type="ChEBI" id="CHEBI:46858"/>
        <dbReference type="ChEBI" id="CHEBI:61978"/>
        <dbReference type="EC" id="3.1.3.48"/>
    </reaction>
    <physiologicalReaction direction="left-to-right" evidence="21">
        <dbReference type="Rhea" id="RHEA:10685"/>
    </physiologicalReaction>
</comment>
<feature type="domain" description="Tyrosine specific protein phosphatases" evidence="22">
    <location>
        <begin position="123"/>
        <end position="161"/>
    </location>
</feature>
<comment type="similarity">
    <text evidence="3">Belongs to the PTEN phosphatase protein family.</text>
</comment>
<dbReference type="SUPFAM" id="SSF52799">
    <property type="entry name" value="(Phosphotyrosine protein) phosphatases II"/>
    <property type="match status" value="1"/>
</dbReference>
<dbReference type="GeneID" id="20195742"/>
<evidence type="ECO:0000256" key="4">
    <source>
        <dbReference type="ARBA" id="ARBA00013015"/>
    </source>
</evidence>
<keyword evidence="7" id="KW-0963">Cytoplasm</keyword>
<evidence type="ECO:0000256" key="17">
    <source>
        <dbReference type="ARBA" id="ARBA00043762"/>
    </source>
</evidence>
<comment type="catalytic activity">
    <reaction evidence="16">
        <text>a 1,2-diacyl-sn-glycero-3-phospho-(1D-myo-inositol-3,4,5-trisphosphate) + H2O = a 1,2-diacyl-sn-glycero-3-phospho-(1D-myo-inositol-4,5-bisphosphate) + phosphate</text>
        <dbReference type="Rhea" id="RHEA:25017"/>
        <dbReference type="ChEBI" id="CHEBI:15377"/>
        <dbReference type="ChEBI" id="CHEBI:43474"/>
        <dbReference type="ChEBI" id="CHEBI:57836"/>
        <dbReference type="ChEBI" id="CHEBI:58456"/>
        <dbReference type="EC" id="3.1.3.67"/>
    </reaction>
    <physiologicalReaction direction="left-to-right" evidence="16">
        <dbReference type="Rhea" id="RHEA:25018"/>
    </physiologicalReaction>
</comment>
<evidence type="ECO:0000256" key="14">
    <source>
        <dbReference type="ARBA" id="ARBA00034338"/>
    </source>
</evidence>
<dbReference type="SMART" id="SM01301">
    <property type="entry name" value="PTPlike_phytase"/>
    <property type="match status" value="1"/>
</dbReference>
<dbReference type="Gene3D" id="2.60.40.1110">
    <property type="match status" value="1"/>
</dbReference>
<dbReference type="GO" id="GO:0051896">
    <property type="term" value="P:regulation of phosphatidylinositol 3-kinase/protein kinase B signal transduction"/>
    <property type="evidence" value="ECO:0000318"/>
    <property type="project" value="GO_Central"/>
</dbReference>
<dbReference type="Proteomes" id="UP000015101">
    <property type="component" value="Unassembled WGS sequence"/>
</dbReference>
<evidence type="ECO:0000259" key="24">
    <source>
        <dbReference type="PROSITE" id="PS51182"/>
    </source>
</evidence>
<dbReference type="InterPro" id="IPR003595">
    <property type="entry name" value="Tyr_Pase_cat"/>
</dbReference>
<dbReference type="GO" id="GO:0005634">
    <property type="term" value="C:nucleus"/>
    <property type="evidence" value="ECO:0000318"/>
    <property type="project" value="GO_Central"/>
</dbReference>
<dbReference type="EC" id="3.1.3.16" evidence="6"/>
<evidence type="ECO:0000256" key="13">
    <source>
        <dbReference type="ARBA" id="ARBA00034268"/>
    </source>
</evidence>
<evidence type="ECO:0000259" key="22">
    <source>
        <dbReference type="PROSITE" id="PS50056"/>
    </source>
</evidence>
<comment type="catalytic activity">
    <reaction evidence="13">
        <text>1,2-dioctanoyl-sn-glycero-3-phospho-(1D-myo-inositol-3,4,5-trisphosphate) + H2O = 1,2-dioctanoyl-sn-glycero-3-phospho-(1D-myo-inositol-4,5-bisphosphate) + phosphate</text>
        <dbReference type="Rhea" id="RHEA:43552"/>
        <dbReference type="ChEBI" id="CHEBI:15377"/>
        <dbReference type="ChEBI" id="CHEBI:43474"/>
        <dbReference type="ChEBI" id="CHEBI:83416"/>
        <dbReference type="ChEBI" id="CHEBI:83419"/>
    </reaction>
    <physiologicalReaction direction="left-to-right" evidence="13">
        <dbReference type="Rhea" id="RHEA:43553"/>
    </physiologicalReaction>
</comment>
<dbReference type="InterPro" id="IPR029021">
    <property type="entry name" value="Prot-tyrosine_phosphatase-like"/>
</dbReference>
<dbReference type="GO" id="GO:0005886">
    <property type="term" value="C:plasma membrane"/>
    <property type="evidence" value="ECO:0000318"/>
    <property type="project" value="GO_Central"/>
</dbReference>
<dbReference type="GO" id="GO:0016314">
    <property type="term" value="F:phosphatidylinositol-3,4,5-trisphosphate 3-phosphatase activity"/>
    <property type="evidence" value="ECO:0000318"/>
    <property type="project" value="GO_Central"/>
</dbReference>
<feature type="domain" description="C2 tensin-type" evidence="24">
    <location>
        <begin position="192"/>
        <end position="284"/>
    </location>
</feature>
<dbReference type="KEGG" id="hro:HELRODRAFT_120014"/>
<proteinExistence type="inferred from homology"/>
<protein>
    <recommendedName>
        <fullName evidence="14">Phosphatidylinositol 3,4,5-trisphosphate 3-phosphatase and dual-specificity protein phosphatase PTEN</fullName>
        <ecNumber evidence="6">3.1.3.16</ecNumber>
        <ecNumber evidence="5">3.1.3.48</ecNumber>
        <ecNumber evidence="4">3.1.3.67</ecNumber>
    </recommendedName>
    <alternativeName>
        <fullName evidence="18">Inositol polyphosphate 3-phosphatase</fullName>
    </alternativeName>
</protein>
<comment type="catalytic activity">
    <reaction evidence="20">
        <text>O-phospho-L-threonyl-[protein] + H2O = L-threonyl-[protein] + phosphate</text>
        <dbReference type="Rhea" id="RHEA:47004"/>
        <dbReference type="Rhea" id="RHEA-COMP:11060"/>
        <dbReference type="Rhea" id="RHEA-COMP:11605"/>
        <dbReference type="ChEBI" id="CHEBI:15377"/>
        <dbReference type="ChEBI" id="CHEBI:30013"/>
        <dbReference type="ChEBI" id="CHEBI:43474"/>
        <dbReference type="ChEBI" id="CHEBI:61977"/>
        <dbReference type="EC" id="3.1.3.16"/>
    </reaction>
    <physiologicalReaction direction="left-to-right" evidence="20">
        <dbReference type="Rhea" id="RHEA:47005"/>
    </physiologicalReaction>
</comment>
<reference evidence="27" key="1">
    <citation type="submission" date="2012-12" db="EMBL/GenBank/DDBJ databases">
        <authorList>
            <person name="Hellsten U."/>
            <person name="Grimwood J."/>
            <person name="Chapman J.A."/>
            <person name="Shapiro H."/>
            <person name="Aerts A."/>
            <person name="Otillar R.P."/>
            <person name="Terry A.Y."/>
            <person name="Boore J.L."/>
            <person name="Simakov O."/>
            <person name="Marletaz F."/>
            <person name="Cho S.-J."/>
            <person name="Edsinger-Gonzales E."/>
            <person name="Havlak P."/>
            <person name="Kuo D.-H."/>
            <person name="Larsson T."/>
            <person name="Lv J."/>
            <person name="Arendt D."/>
            <person name="Savage R."/>
            <person name="Osoegawa K."/>
            <person name="de Jong P."/>
            <person name="Lindberg D.R."/>
            <person name="Seaver E.C."/>
            <person name="Weisblat D.A."/>
            <person name="Putnam N.H."/>
            <person name="Grigoriev I.V."/>
            <person name="Rokhsar D.S."/>
        </authorList>
    </citation>
    <scope>NUCLEOTIDE SEQUENCE</scope>
</reference>
<evidence type="ECO:0000256" key="10">
    <source>
        <dbReference type="ARBA" id="ARBA00023098"/>
    </source>
</evidence>
<evidence type="ECO:0000256" key="6">
    <source>
        <dbReference type="ARBA" id="ARBA00013081"/>
    </source>
</evidence>
<keyword evidence="9" id="KW-0904">Protein phosphatase</keyword>
<evidence type="ECO:0000259" key="23">
    <source>
        <dbReference type="PROSITE" id="PS51181"/>
    </source>
</evidence>
<evidence type="ECO:0000256" key="19">
    <source>
        <dbReference type="ARBA" id="ARBA00047986"/>
    </source>
</evidence>
<dbReference type="GO" id="GO:0042995">
    <property type="term" value="C:cell projection"/>
    <property type="evidence" value="ECO:0000318"/>
    <property type="project" value="GO_Central"/>
</dbReference>
<dbReference type="OrthoDB" id="16692at2759"/>
<keyword evidence="27" id="KW-1185">Reference proteome</keyword>
<comment type="subcellular location">
    <subcellularLocation>
        <location evidence="1">Cell projection</location>
        <location evidence="1">Neuron projection</location>
    </subcellularLocation>
    <subcellularLocation>
        <location evidence="2">Cytoplasm</location>
    </subcellularLocation>
</comment>
<dbReference type="EnsemblMetazoa" id="HelroT120014">
    <property type="protein sequence ID" value="HelroP120014"/>
    <property type="gene ID" value="HelroG120014"/>
</dbReference>
<dbReference type="InterPro" id="IPR029023">
    <property type="entry name" value="Tensin_phosphatase"/>
</dbReference>
<dbReference type="InterPro" id="IPR045101">
    <property type="entry name" value="PTP_PTEN"/>
</dbReference>
<dbReference type="GO" id="GO:0005829">
    <property type="term" value="C:cytosol"/>
    <property type="evidence" value="ECO:0000318"/>
    <property type="project" value="GO_Central"/>
</dbReference>
<dbReference type="InterPro" id="IPR000387">
    <property type="entry name" value="Tyr_Pase_dom"/>
</dbReference>
<comment type="catalytic activity">
    <reaction evidence="15">
        <text>1D-myo-inositol 1,3,4,5-tetrakisphosphate + H2O = 1D-myo-inositol 1,4,5-trisphosphate + phosphate</text>
        <dbReference type="Rhea" id="RHEA:77155"/>
        <dbReference type="ChEBI" id="CHEBI:15377"/>
        <dbReference type="ChEBI" id="CHEBI:43474"/>
        <dbReference type="ChEBI" id="CHEBI:57895"/>
        <dbReference type="ChEBI" id="CHEBI:203600"/>
    </reaction>
    <physiologicalReaction direction="left-to-right" evidence="15">
        <dbReference type="Rhea" id="RHEA:77156"/>
    </physiologicalReaction>
</comment>
<dbReference type="CTD" id="20195742"/>
<dbReference type="PANTHER" id="PTHR12305">
    <property type="entry name" value="PHOSPHATASE WITH HOMOLOGY TO TENSIN"/>
    <property type="match status" value="1"/>
</dbReference>
<gene>
    <name evidence="26" type="primary">20195742</name>
    <name evidence="25" type="ORF">HELRODRAFT_120014</name>
</gene>
<dbReference type="Pfam" id="PF10409">
    <property type="entry name" value="PTEN_C2"/>
    <property type="match status" value="1"/>
</dbReference>
<organism evidence="26 27">
    <name type="scientific">Helobdella robusta</name>
    <name type="common">Californian leech</name>
    <dbReference type="NCBI Taxonomy" id="6412"/>
    <lineage>
        <taxon>Eukaryota</taxon>
        <taxon>Metazoa</taxon>
        <taxon>Spiralia</taxon>
        <taxon>Lophotrochozoa</taxon>
        <taxon>Annelida</taxon>
        <taxon>Clitellata</taxon>
        <taxon>Hirudinea</taxon>
        <taxon>Rhynchobdellida</taxon>
        <taxon>Glossiphoniidae</taxon>
        <taxon>Helobdella</taxon>
    </lineage>
</organism>
<evidence type="ECO:0000256" key="8">
    <source>
        <dbReference type="ARBA" id="ARBA00022801"/>
    </source>
</evidence>
<evidence type="ECO:0000256" key="3">
    <source>
        <dbReference type="ARBA" id="ARBA00007881"/>
    </source>
</evidence>
<reference evidence="26" key="3">
    <citation type="submission" date="2015-06" db="UniProtKB">
        <authorList>
            <consortium name="EnsemblMetazoa"/>
        </authorList>
    </citation>
    <scope>IDENTIFICATION</scope>
</reference>
<dbReference type="GO" id="GO:0004725">
    <property type="term" value="F:protein tyrosine phosphatase activity"/>
    <property type="evidence" value="ECO:0000318"/>
    <property type="project" value="GO_Central"/>
</dbReference>
<sequence>MAVANKIKGIVSKNKRRLQEDGFDLDLTYIYPNIIAMGFPAENFEGVYRNNIHDVVRFLDSKHKDHYKVYNLCSERSYNKSRFHHRVEYYPFNDHHPPPLELLKPFCEDVDKWLCQHCQNVAVIHCKAGKGRTGVMVCSYLLHREKHKTAEEALSYYGETRTRNKKGVTIPSQIRYVKYYGHLVANQLTYQQTPLVLMTIRIQPIPILNGASCSPYFVICHPHVKHYQSEVFEHLKREYVLFDLPLTRPSILCGDFMVEFFNKIKMMKPEKLFHFWLNTFFIRD</sequence>
<evidence type="ECO:0000256" key="21">
    <source>
        <dbReference type="ARBA" id="ARBA00051341"/>
    </source>
</evidence>
<feature type="domain" description="Phosphatase tensin-type" evidence="23">
    <location>
        <begin position="16"/>
        <end position="187"/>
    </location>
</feature>
<dbReference type="EC" id="3.1.3.48" evidence="5"/>
<dbReference type="GO" id="GO:0048870">
    <property type="term" value="P:cell motility"/>
    <property type="evidence" value="ECO:0000318"/>
    <property type="project" value="GO_Central"/>
</dbReference>
<dbReference type="FunFam" id="3.90.190.10:FF:000029">
    <property type="entry name" value="Phosphatidylinositol 3,4,5-trisphosphate 3-phosphatase and dual-specificity protein phosphatase PTEN"/>
    <property type="match status" value="1"/>
</dbReference>
<evidence type="ECO:0000256" key="18">
    <source>
        <dbReference type="ARBA" id="ARBA00044309"/>
    </source>
</evidence>
<dbReference type="PANTHER" id="PTHR12305:SF81">
    <property type="entry name" value="PHOSPHATIDYLINOSITOL 3,4,5-TRISPHOSPHATE 3-PHOSPHATASE AND DUAL-SPECIFICITY PROTEIN PHOSPHATASE PTEN"/>
    <property type="match status" value="1"/>
</dbReference>
<evidence type="ECO:0000256" key="12">
    <source>
        <dbReference type="ARBA" id="ARBA00034256"/>
    </source>
</evidence>
<evidence type="ECO:0000256" key="1">
    <source>
        <dbReference type="ARBA" id="ARBA00004487"/>
    </source>
</evidence>
<dbReference type="PROSITE" id="PS51181">
    <property type="entry name" value="PPASE_TENSIN"/>
    <property type="match status" value="1"/>
</dbReference>
<dbReference type="OMA" id="YYGEIIR"/>
<keyword evidence="8" id="KW-0378">Hydrolase</keyword>
<dbReference type="Pfam" id="PF22785">
    <property type="entry name" value="Tc-R-P"/>
    <property type="match status" value="1"/>
</dbReference>
<evidence type="ECO:0000256" key="16">
    <source>
        <dbReference type="ARBA" id="ARBA00043760"/>
    </source>
</evidence>
<dbReference type="SMART" id="SM00404">
    <property type="entry name" value="PTPc_motif"/>
    <property type="match status" value="1"/>
</dbReference>
<dbReference type="InterPro" id="IPR014020">
    <property type="entry name" value="Tensin_C2-dom"/>
</dbReference>
<dbReference type="GO" id="GO:0046856">
    <property type="term" value="P:phosphatidylinositol dephosphorylation"/>
    <property type="evidence" value="ECO:0000318"/>
    <property type="project" value="GO_Central"/>
</dbReference>
<evidence type="ECO:0000313" key="27">
    <source>
        <dbReference type="Proteomes" id="UP000015101"/>
    </source>
</evidence>
<dbReference type="SMART" id="SM01326">
    <property type="entry name" value="PTEN_C2"/>
    <property type="match status" value="1"/>
</dbReference>
<evidence type="ECO:0000256" key="2">
    <source>
        <dbReference type="ARBA" id="ARBA00004496"/>
    </source>
</evidence>
<dbReference type="GO" id="GO:0043005">
    <property type="term" value="C:neuron projection"/>
    <property type="evidence" value="ECO:0007669"/>
    <property type="project" value="UniProtKB-SubCell"/>
</dbReference>
<dbReference type="PROSITE" id="PS51182">
    <property type="entry name" value="C2_TENSIN"/>
    <property type="match status" value="1"/>
</dbReference>
<dbReference type="Gene3D" id="3.90.190.10">
    <property type="entry name" value="Protein tyrosine phosphatase superfamily"/>
    <property type="match status" value="1"/>
</dbReference>
<keyword evidence="10" id="KW-0443">Lipid metabolism</keyword>
<dbReference type="eggNOG" id="KOG2283">
    <property type="taxonomic scope" value="Eukaryota"/>
</dbReference>
<dbReference type="PROSITE" id="PS00383">
    <property type="entry name" value="TYR_PHOSPHATASE_1"/>
    <property type="match status" value="1"/>
</dbReference>
<dbReference type="FunCoup" id="T1EGP2">
    <property type="interactions" value="1648"/>
</dbReference>
<dbReference type="CDD" id="cd14509">
    <property type="entry name" value="PTP_PTEN"/>
    <property type="match status" value="1"/>
</dbReference>
<dbReference type="InterPro" id="IPR016130">
    <property type="entry name" value="Tyr_Pase_AS"/>
</dbReference>
<evidence type="ECO:0000256" key="7">
    <source>
        <dbReference type="ARBA" id="ARBA00022490"/>
    </source>
</evidence>
<evidence type="ECO:0000256" key="11">
    <source>
        <dbReference type="ARBA" id="ARBA00023273"/>
    </source>
</evidence>